<keyword evidence="1" id="KW-0732">Signal</keyword>
<reference evidence="2" key="1">
    <citation type="journal article" date="2020" name="Microorganisms">
        <title>Reliable Identification of Environmental Pseudomonas Isolates Using the rpoD Gene.</title>
        <authorList>
            <consortium name="The Broad Institute Genome Sequencing Platform"/>
            <person name="Girard L."/>
            <person name="Lood C."/>
            <person name="Rokni-Zadeh H."/>
            <person name="van Noort V."/>
            <person name="Lavigne R."/>
            <person name="De Mot R."/>
        </authorList>
    </citation>
    <scope>NUCLEOTIDE SEQUENCE [LARGE SCALE GENOMIC DNA]</scope>
    <source>
        <strain evidence="2">SWRI145</strain>
    </source>
</reference>
<keyword evidence="4" id="KW-1185">Reference proteome</keyword>
<sequence length="207" mass="21805">MNKSLTTLIAAALLAFTGHAVAASSVDLTVKGLITPSACTPALSNGGAIDYGKISAKDLKPDLPTQLPQHILQLTVTCDAATLMAIEGKDNREGTDYGNDLMYFGLGLINGTEKLGRMSIRLLSPLADGVAARTIASMDNGLTWYLDRYVMRDNILSVADSTTVAPVPVQVFSSDFAVVSDIAPASQLTLNNEVAIDGSVTLTVRYL</sequence>
<gene>
    <name evidence="3" type="ORF">HU722_0006295</name>
    <name evidence="2" type="ORF">HU722_21845</name>
</gene>
<reference evidence="3" key="2">
    <citation type="submission" date="2021-06" db="EMBL/GenBank/DDBJ databases">
        <title>Updating the genus Pseudomonas: Description of 43 new species and partition of the Pseudomonas putida group.</title>
        <authorList>
            <person name="Girard L."/>
            <person name="Lood C."/>
            <person name="Vandamme P."/>
            <person name="Rokni-Zadeh H."/>
            <person name="van Noort V."/>
            <person name="Hofte M."/>
            <person name="Lavigne R."/>
            <person name="De Mot R."/>
        </authorList>
    </citation>
    <scope>NUCLEOTIDE SEQUENCE</scope>
    <source>
        <strain evidence="3">SWRI145</strain>
    </source>
</reference>
<dbReference type="Proteomes" id="UP000615613">
    <property type="component" value="Chromosome"/>
</dbReference>
<proteinExistence type="predicted"/>
<evidence type="ECO:0000256" key="1">
    <source>
        <dbReference type="SAM" id="SignalP"/>
    </source>
</evidence>
<accession>A0A8I0CYB9</accession>
<feature type="signal peptide" evidence="1">
    <location>
        <begin position="1"/>
        <end position="22"/>
    </location>
</feature>
<evidence type="ECO:0000313" key="4">
    <source>
        <dbReference type="Proteomes" id="UP000615613"/>
    </source>
</evidence>
<dbReference type="InterPro" id="IPR010546">
    <property type="entry name" value="DUF1120"/>
</dbReference>
<dbReference type="EMBL" id="JABWQF010000013">
    <property type="protein sequence ID" value="MBC3294169.1"/>
    <property type="molecule type" value="Genomic_DNA"/>
</dbReference>
<feature type="chain" id="PRO_5044691790" evidence="1">
    <location>
        <begin position="23"/>
        <end position="207"/>
    </location>
</feature>
<evidence type="ECO:0000313" key="3">
    <source>
        <dbReference type="EMBL" id="QXH85076.1"/>
    </source>
</evidence>
<organism evidence="2">
    <name type="scientific">Pseudomonas tritici</name>
    <dbReference type="NCBI Taxonomy" id="2745518"/>
    <lineage>
        <taxon>Bacteria</taxon>
        <taxon>Pseudomonadati</taxon>
        <taxon>Pseudomonadota</taxon>
        <taxon>Gammaproteobacteria</taxon>
        <taxon>Pseudomonadales</taxon>
        <taxon>Pseudomonadaceae</taxon>
        <taxon>Pseudomonas</taxon>
    </lineage>
</organism>
<protein>
    <submittedName>
        <fullName evidence="2">DUF1120 domain-containing protein</fullName>
    </submittedName>
</protein>
<name>A0A8I0CYB9_9PSED</name>
<dbReference type="AlphaFoldDB" id="A0A8I0CYB9"/>
<dbReference type="RefSeq" id="WP_065890482.1">
    <property type="nucleotide sequence ID" value="NZ_CP077084.1"/>
</dbReference>
<dbReference type="Pfam" id="PF06551">
    <property type="entry name" value="DUF1120"/>
    <property type="match status" value="1"/>
</dbReference>
<dbReference type="KEGG" id="ptrt:HU722_0006295"/>
<dbReference type="EMBL" id="CP077084">
    <property type="protein sequence ID" value="QXH85076.1"/>
    <property type="molecule type" value="Genomic_DNA"/>
</dbReference>
<evidence type="ECO:0000313" key="2">
    <source>
        <dbReference type="EMBL" id="MBC3294169.1"/>
    </source>
</evidence>